<dbReference type="SUPFAM" id="SSF51556">
    <property type="entry name" value="Metallo-dependent hydrolases"/>
    <property type="match status" value="1"/>
</dbReference>
<dbReference type="PANTHER" id="PTHR11647:SF1">
    <property type="entry name" value="COLLAPSIN RESPONSE MEDIATOR PROTEIN"/>
    <property type="match status" value="1"/>
</dbReference>
<protein>
    <submittedName>
        <fullName evidence="2">D-aminoacylase</fullName>
    </submittedName>
</protein>
<name>A0A415E2X8_9FIRM</name>
<gene>
    <name evidence="2" type="ORF">DW099_06160</name>
</gene>
<dbReference type="Gene3D" id="2.30.40.10">
    <property type="entry name" value="Urease, subunit C, domain 1"/>
    <property type="match status" value="1"/>
</dbReference>
<sequence>MYDVLIKNGMVIDGTGAAAKPLDVACKDGRVYMLEPGSCFSAREIIDAAGLWVSPGFIDTHSHGDFPYGVSCNSLAKVSQGITTHLGGQCGLSAFPLCRERIEEVADAIGLSRYPERPLCEHTTFARYRDYMKTISAAEHIGFFLGHETLRQSAMGAVQRVPSQDEMNDMTEMLEEALLNGAFGMSTGLAYPPGAYAEKEELYQLCKVLKKHDGIYATHMRDEGRHIIDSVKEVIWLGKETGCRVHICHLKVCGLKNFSLSQEIFELLDQAERDGVRISADAYPYTMSGTQLIFCLPPDLMEGGIDKALELIRTDKGRETARQRLLHDDSFDNIYQSCGSFEKMIVAACAVTKDAVGKSVAQWGRNHGYEAFEAFFALLLQNRGEVGAMFEEIGEEDMRRILQDSRVMIGSDGAIDKLSDGGHPRTFGTFPRAIALFTRDEKLVPLEEMIRHMTSLPAKTFQIEGKGILADGMDADITIFDPKEIRDQATILEPVKVSKGIDTVLAGGKIVFRHGALTGETPGTVITKGKRSSQHE</sequence>
<dbReference type="STRING" id="1776384.GCA_900086585_03553"/>
<keyword evidence="3" id="KW-1185">Reference proteome</keyword>
<dbReference type="EMBL" id="QRMS01000002">
    <property type="protein sequence ID" value="RHJ88001.1"/>
    <property type="molecule type" value="Genomic_DNA"/>
</dbReference>
<dbReference type="Gene3D" id="3.20.20.140">
    <property type="entry name" value="Metal-dependent hydrolases"/>
    <property type="match status" value="1"/>
</dbReference>
<evidence type="ECO:0000313" key="2">
    <source>
        <dbReference type="EMBL" id="RHJ88001.1"/>
    </source>
</evidence>
<dbReference type="Gene3D" id="3.30.1490.130">
    <property type="entry name" value="D-aminoacylase. Domain 3"/>
    <property type="match status" value="1"/>
</dbReference>
<dbReference type="Pfam" id="PF07969">
    <property type="entry name" value="Amidohydro_3"/>
    <property type="match status" value="1"/>
</dbReference>
<organism evidence="2 3">
    <name type="scientific">Emergencia timonensis</name>
    <dbReference type="NCBI Taxonomy" id="1776384"/>
    <lineage>
        <taxon>Bacteria</taxon>
        <taxon>Bacillati</taxon>
        <taxon>Bacillota</taxon>
        <taxon>Clostridia</taxon>
        <taxon>Peptostreptococcales</taxon>
        <taxon>Anaerovoracaceae</taxon>
        <taxon>Emergencia</taxon>
    </lineage>
</organism>
<dbReference type="AlphaFoldDB" id="A0A415E2X8"/>
<feature type="domain" description="Amidohydrolase 3" evidence="1">
    <location>
        <begin position="44"/>
        <end position="512"/>
    </location>
</feature>
<dbReference type="SUPFAM" id="SSF51338">
    <property type="entry name" value="Composite domain of metallo-dependent hydrolases"/>
    <property type="match status" value="1"/>
</dbReference>
<dbReference type="InterPro" id="IPR011059">
    <property type="entry name" value="Metal-dep_hydrolase_composite"/>
</dbReference>
<dbReference type="GO" id="GO:0016811">
    <property type="term" value="F:hydrolase activity, acting on carbon-nitrogen (but not peptide) bonds, in linear amides"/>
    <property type="evidence" value="ECO:0007669"/>
    <property type="project" value="InterPro"/>
</dbReference>
<dbReference type="CDD" id="cd01297">
    <property type="entry name" value="D-aminoacylase"/>
    <property type="match status" value="1"/>
</dbReference>
<evidence type="ECO:0000259" key="1">
    <source>
        <dbReference type="Pfam" id="PF07969"/>
    </source>
</evidence>
<dbReference type="PANTHER" id="PTHR11647">
    <property type="entry name" value="HYDRANTOINASE/DIHYDROPYRIMIDINASE FAMILY MEMBER"/>
    <property type="match status" value="1"/>
</dbReference>
<dbReference type="OrthoDB" id="9775607at2"/>
<accession>A0A415E2X8</accession>
<dbReference type="InterPro" id="IPR050378">
    <property type="entry name" value="Metallo-dep_Hydrolases_sf"/>
</dbReference>
<evidence type="ECO:0000313" key="3">
    <source>
        <dbReference type="Proteomes" id="UP000284841"/>
    </source>
</evidence>
<dbReference type="Proteomes" id="UP000284841">
    <property type="component" value="Unassembled WGS sequence"/>
</dbReference>
<dbReference type="RefSeq" id="WP_118334434.1">
    <property type="nucleotide sequence ID" value="NZ_AP025567.1"/>
</dbReference>
<proteinExistence type="predicted"/>
<dbReference type="InterPro" id="IPR032466">
    <property type="entry name" value="Metal_Hydrolase"/>
</dbReference>
<dbReference type="InterPro" id="IPR013108">
    <property type="entry name" value="Amidohydro_3"/>
</dbReference>
<reference evidence="2 3" key="1">
    <citation type="submission" date="2018-08" db="EMBL/GenBank/DDBJ databases">
        <title>A genome reference for cultivated species of the human gut microbiota.</title>
        <authorList>
            <person name="Zou Y."/>
            <person name="Xue W."/>
            <person name="Luo G."/>
        </authorList>
    </citation>
    <scope>NUCLEOTIDE SEQUENCE [LARGE SCALE GENOMIC DNA]</scope>
    <source>
        <strain evidence="2 3">AM07-24</strain>
    </source>
</reference>
<comment type="caution">
    <text evidence="2">The sequence shown here is derived from an EMBL/GenBank/DDBJ whole genome shotgun (WGS) entry which is preliminary data.</text>
</comment>
<dbReference type="InterPro" id="IPR023100">
    <property type="entry name" value="D-aminoacylase_insert_dom_sf"/>
</dbReference>